<dbReference type="Pfam" id="PF17181">
    <property type="entry name" value="EPF"/>
    <property type="match status" value="1"/>
</dbReference>
<sequence>MTFSFTILLSAQEVEKCDQALILCKAKTTLISVIGRLAAGPPASASTQTPGVQVAGAKREVLRGTVEDDTQIQDRSPPPHRKILQGMNKAVGREDSIYCHSLLVGSSPPTCQGKCGSCIPCNPIHVSISSPHGALTQQEYYPEVWRCKCGNRLFMP</sequence>
<accession>A9TM75</accession>
<dbReference type="Gramene" id="Pp3c5_11260V3.1">
    <property type="protein sequence ID" value="Pp3c5_11260V3.1"/>
    <property type="gene ID" value="Pp3c5_11260"/>
</dbReference>
<keyword evidence="5" id="KW-1015">Disulfide bond</keyword>
<comment type="similarity">
    <text evidence="2">Belongs to the plant cysteine rich small secretory peptide family. Epidermal patterning factor subfamily.</text>
</comment>
<evidence type="ECO:0008006" key="9">
    <source>
        <dbReference type="Google" id="ProtNLM"/>
    </source>
</evidence>
<keyword evidence="4" id="KW-0732">Signal</keyword>
<dbReference type="AlphaFoldDB" id="A9TM75"/>
<dbReference type="PANTHER" id="PTHR33109">
    <property type="entry name" value="EPIDERMAL PATTERNING FACTOR-LIKE PROTEIN 4"/>
    <property type="match status" value="1"/>
</dbReference>
<evidence type="ECO:0000313" key="7">
    <source>
        <dbReference type="EnsemblPlants" id="Pp3c5_11260V3.1"/>
    </source>
</evidence>
<proteinExistence type="inferred from homology"/>
<evidence type="ECO:0000313" key="8">
    <source>
        <dbReference type="Proteomes" id="UP000006727"/>
    </source>
</evidence>
<dbReference type="InterPro" id="IPR039455">
    <property type="entry name" value="EPFL"/>
</dbReference>
<reference evidence="6 8" key="1">
    <citation type="journal article" date="2008" name="Science">
        <title>The Physcomitrella genome reveals evolutionary insights into the conquest of land by plants.</title>
        <authorList>
            <person name="Rensing S."/>
            <person name="Lang D."/>
            <person name="Zimmer A."/>
            <person name="Terry A."/>
            <person name="Salamov A."/>
            <person name="Shapiro H."/>
            <person name="Nishiyama T."/>
            <person name="Perroud P.-F."/>
            <person name="Lindquist E."/>
            <person name="Kamisugi Y."/>
            <person name="Tanahashi T."/>
            <person name="Sakakibara K."/>
            <person name="Fujita T."/>
            <person name="Oishi K."/>
            <person name="Shin-I T."/>
            <person name="Kuroki Y."/>
            <person name="Toyoda A."/>
            <person name="Suzuki Y."/>
            <person name="Hashimoto A."/>
            <person name="Yamaguchi K."/>
            <person name="Sugano A."/>
            <person name="Kohara Y."/>
            <person name="Fujiyama A."/>
            <person name="Anterola A."/>
            <person name="Aoki S."/>
            <person name="Ashton N."/>
            <person name="Barbazuk W.B."/>
            <person name="Barker E."/>
            <person name="Bennetzen J."/>
            <person name="Bezanilla M."/>
            <person name="Blankenship R."/>
            <person name="Cho S.H."/>
            <person name="Dutcher S."/>
            <person name="Estelle M."/>
            <person name="Fawcett J.A."/>
            <person name="Gundlach H."/>
            <person name="Hanada K."/>
            <person name="Heyl A."/>
            <person name="Hicks K.A."/>
            <person name="Hugh J."/>
            <person name="Lohr M."/>
            <person name="Mayer K."/>
            <person name="Melkozernov A."/>
            <person name="Murata T."/>
            <person name="Nelson D."/>
            <person name="Pils B."/>
            <person name="Prigge M."/>
            <person name="Reiss B."/>
            <person name="Renner T."/>
            <person name="Rombauts S."/>
            <person name="Rushton P."/>
            <person name="Sanderfoot A."/>
            <person name="Schween G."/>
            <person name="Shiu S.-H."/>
            <person name="Stueber K."/>
            <person name="Theodoulou F.L."/>
            <person name="Tu H."/>
            <person name="Van de Peer Y."/>
            <person name="Verrier P.J."/>
            <person name="Waters E."/>
            <person name="Wood A."/>
            <person name="Yang L."/>
            <person name="Cove D."/>
            <person name="Cuming A."/>
            <person name="Hasebe M."/>
            <person name="Lucas S."/>
            <person name="Mishler D.B."/>
            <person name="Reski R."/>
            <person name="Grigoriev I."/>
            <person name="Quatrano R.S."/>
            <person name="Boore J.L."/>
        </authorList>
    </citation>
    <scope>NUCLEOTIDE SEQUENCE [LARGE SCALE GENOMIC DNA]</scope>
    <source>
        <strain evidence="7 8">cv. Gransden 2004</strain>
    </source>
</reference>
<evidence type="ECO:0000256" key="3">
    <source>
        <dbReference type="ARBA" id="ARBA00022525"/>
    </source>
</evidence>
<dbReference type="HOGENOM" id="CLU_135272_3_1_1"/>
<dbReference type="EMBL" id="ABEU02000005">
    <property type="protein sequence ID" value="PNR53855.1"/>
    <property type="molecule type" value="Genomic_DNA"/>
</dbReference>
<dbReference type="GO" id="GO:0005576">
    <property type="term" value="C:extracellular region"/>
    <property type="evidence" value="ECO:0007669"/>
    <property type="project" value="UniProtKB-SubCell"/>
</dbReference>
<keyword evidence="8" id="KW-1185">Reference proteome</keyword>
<gene>
    <name evidence="6" type="ORF">PHYPA_007530</name>
</gene>
<dbReference type="FunCoup" id="A9TM75">
    <property type="interactions" value="1"/>
</dbReference>
<dbReference type="Proteomes" id="UP000006727">
    <property type="component" value="Chromosome 5"/>
</dbReference>
<keyword evidence="3" id="KW-0964">Secreted</keyword>
<evidence type="ECO:0000313" key="6">
    <source>
        <dbReference type="EMBL" id="PNR53855.1"/>
    </source>
</evidence>
<evidence type="ECO:0000256" key="1">
    <source>
        <dbReference type="ARBA" id="ARBA00004613"/>
    </source>
</evidence>
<organism evidence="6">
    <name type="scientific">Physcomitrium patens</name>
    <name type="common">Spreading-leaved earth moss</name>
    <name type="synonym">Physcomitrella patens</name>
    <dbReference type="NCBI Taxonomy" id="3218"/>
    <lineage>
        <taxon>Eukaryota</taxon>
        <taxon>Viridiplantae</taxon>
        <taxon>Streptophyta</taxon>
        <taxon>Embryophyta</taxon>
        <taxon>Bryophyta</taxon>
        <taxon>Bryophytina</taxon>
        <taxon>Bryopsida</taxon>
        <taxon>Funariidae</taxon>
        <taxon>Funariales</taxon>
        <taxon>Funariaceae</taxon>
        <taxon>Physcomitrium</taxon>
    </lineage>
</organism>
<dbReference type="PANTHER" id="PTHR33109:SF4">
    <property type="entry name" value="EPIDERMAL PATTERNING FACTOR-LIKE PROTEIN 6"/>
    <property type="match status" value="1"/>
</dbReference>
<dbReference type="EnsemblPlants" id="Pp3c5_11260V3.1">
    <property type="protein sequence ID" value="Pp3c5_11260V3.1"/>
    <property type="gene ID" value="Pp3c5_11260"/>
</dbReference>
<name>A9TM75_PHYPA</name>
<reference evidence="6 8" key="2">
    <citation type="journal article" date="2018" name="Plant J.">
        <title>The Physcomitrella patens chromosome-scale assembly reveals moss genome structure and evolution.</title>
        <authorList>
            <person name="Lang D."/>
            <person name="Ullrich K.K."/>
            <person name="Murat F."/>
            <person name="Fuchs J."/>
            <person name="Jenkins J."/>
            <person name="Haas F.B."/>
            <person name="Piednoel M."/>
            <person name="Gundlach H."/>
            <person name="Van Bel M."/>
            <person name="Meyberg R."/>
            <person name="Vives C."/>
            <person name="Morata J."/>
            <person name="Symeonidi A."/>
            <person name="Hiss M."/>
            <person name="Muchero W."/>
            <person name="Kamisugi Y."/>
            <person name="Saleh O."/>
            <person name="Blanc G."/>
            <person name="Decker E.L."/>
            <person name="van Gessel N."/>
            <person name="Grimwood J."/>
            <person name="Hayes R.D."/>
            <person name="Graham S.W."/>
            <person name="Gunter L.E."/>
            <person name="McDaniel S.F."/>
            <person name="Hoernstein S.N.W."/>
            <person name="Larsson A."/>
            <person name="Li F.W."/>
            <person name="Perroud P.F."/>
            <person name="Phillips J."/>
            <person name="Ranjan P."/>
            <person name="Rokshar D.S."/>
            <person name="Rothfels C.J."/>
            <person name="Schneider L."/>
            <person name="Shu S."/>
            <person name="Stevenson D.W."/>
            <person name="Thummler F."/>
            <person name="Tillich M."/>
            <person name="Villarreal Aguilar J.C."/>
            <person name="Widiez T."/>
            <person name="Wong G.K."/>
            <person name="Wymore A."/>
            <person name="Zhang Y."/>
            <person name="Zimmer A.D."/>
            <person name="Quatrano R.S."/>
            <person name="Mayer K.F.X."/>
            <person name="Goodstein D."/>
            <person name="Casacuberta J.M."/>
            <person name="Vandepoele K."/>
            <person name="Reski R."/>
            <person name="Cuming A.C."/>
            <person name="Tuskan G.A."/>
            <person name="Maumus F."/>
            <person name="Salse J."/>
            <person name="Schmutz J."/>
            <person name="Rensing S.A."/>
        </authorList>
    </citation>
    <scope>NUCLEOTIDE SEQUENCE [LARGE SCALE GENOMIC DNA]</scope>
    <source>
        <strain evidence="7 8">cv. Gransden 2004</strain>
    </source>
</reference>
<reference evidence="7" key="3">
    <citation type="submission" date="2020-12" db="UniProtKB">
        <authorList>
            <consortium name="EnsemblPlants"/>
        </authorList>
    </citation>
    <scope>IDENTIFICATION</scope>
</reference>
<dbReference type="PaxDb" id="3218-PP1S263_75V6.1"/>
<dbReference type="GO" id="GO:0010374">
    <property type="term" value="P:stomatal complex development"/>
    <property type="evidence" value="ECO:0007669"/>
    <property type="project" value="InterPro"/>
</dbReference>
<protein>
    <recommendedName>
        <fullName evidence="9">Epidermal patterning factor-like protein</fullName>
    </recommendedName>
</protein>
<evidence type="ECO:0000256" key="2">
    <source>
        <dbReference type="ARBA" id="ARBA00008127"/>
    </source>
</evidence>
<comment type="subcellular location">
    <subcellularLocation>
        <location evidence="1">Secreted</location>
    </subcellularLocation>
</comment>
<dbReference type="InParanoid" id="A9TM75"/>
<evidence type="ECO:0000256" key="4">
    <source>
        <dbReference type="ARBA" id="ARBA00022729"/>
    </source>
</evidence>
<evidence type="ECO:0000256" key="5">
    <source>
        <dbReference type="ARBA" id="ARBA00023157"/>
    </source>
</evidence>
<dbReference type="eggNOG" id="ENOG502S3SX">
    <property type="taxonomic scope" value="Eukaryota"/>
</dbReference>